<dbReference type="EMBL" id="SNRW01017264">
    <property type="protein sequence ID" value="KAA6368522.1"/>
    <property type="molecule type" value="Genomic_DNA"/>
</dbReference>
<protein>
    <submittedName>
        <fullName evidence="1">Uncharacterized protein</fullName>
    </submittedName>
</protein>
<accession>A0A5J4UFB5</accession>
<reference evidence="1 2" key="1">
    <citation type="submission" date="2019-03" db="EMBL/GenBank/DDBJ databases">
        <title>Single cell metagenomics reveals metabolic interactions within the superorganism composed of flagellate Streblomastix strix and complex community of Bacteroidetes bacteria on its surface.</title>
        <authorList>
            <person name="Treitli S.C."/>
            <person name="Kolisko M."/>
            <person name="Husnik F."/>
            <person name="Keeling P."/>
            <person name="Hampl V."/>
        </authorList>
    </citation>
    <scope>NUCLEOTIDE SEQUENCE [LARGE SCALE GENOMIC DNA]</scope>
    <source>
        <strain evidence="1">ST1C</strain>
    </source>
</reference>
<sequence>MFSVGCQAFGALGNNRVGDTCRPMLVNLPRNVSDIQKV</sequence>
<evidence type="ECO:0000313" key="2">
    <source>
        <dbReference type="Proteomes" id="UP000324800"/>
    </source>
</evidence>
<gene>
    <name evidence="1" type="ORF">EZS28_035950</name>
</gene>
<feature type="non-terminal residue" evidence="1">
    <location>
        <position position="38"/>
    </location>
</feature>
<dbReference type="Proteomes" id="UP000324800">
    <property type="component" value="Unassembled WGS sequence"/>
</dbReference>
<comment type="caution">
    <text evidence="1">The sequence shown here is derived from an EMBL/GenBank/DDBJ whole genome shotgun (WGS) entry which is preliminary data.</text>
</comment>
<organism evidence="1 2">
    <name type="scientific">Streblomastix strix</name>
    <dbReference type="NCBI Taxonomy" id="222440"/>
    <lineage>
        <taxon>Eukaryota</taxon>
        <taxon>Metamonada</taxon>
        <taxon>Preaxostyla</taxon>
        <taxon>Oxymonadida</taxon>
        <taxon>Streblomastigidae</taxon>
        <taxon>Streblomastix</taxon>
    </lineage>
</organism>
<name>A0A5J4UFB5_9EUKA</name>
<proteinExistence type="predicted"/>
<evidence type="ECO:0000313" key="1">
    <source>
        <dbReference type="EMBL" id="KAA6368522.1"/>
    </source>
</evidence>
<dbReference type="AlphaFoldDB" id="A0A5J4UFB5"/>